<feature type="transmembrane region" description="Helical" evidence="8">
    <location>
        <begin position="56"/>
        <end position="79"/>
    </location>
</feature>
<dbReference type="InterPro" id="IPR005828">
    <property type="entry name" value="MFS_sugar_transport-like"/>
</dbReference>
<evidence type="ECO:0000313" key="10">
    <source>
        <dbReference type="EMBL" id="CZR60733.1"/>
    </source>
</evidence>
<dbReference type="AlphaFoldDB" id="A0A1L7X6U4"/>
<dbReference type="NCBIfam" id="TIGR00879">
    <property type="entry name" value="SP"/>
    <property type="match status" value="1"/>
</dbReference>
<gene>
    <name evidence="10" type="ORF">PAC_10629</name>
</gene>
<feature type="transmembrane region" description="Helical" evidence="8">
    <location>
        <begin position="419"/>
        <end position="443"/>
    </location>
</feature>
<dbReference type="PROSITE" id="PS50850">
    <property type="entry name" value="MFS"/>
    <property type="match status" value="1"/>
</dbReference>
<feature type="transmembrane region" description="Helical" evidence="8">
    <location>
        <begin position="283"/>
        <end position="301"/>
    </location>
</feature>
<feature type="transmembrane region" description="Helical" evidence="8">
    <location>
        <begin position="321"/>
        <end position="342"/>
    </location>
</feature>
<dbReference type="PRINTS" id="PR00171">
    <property type="entry name" value="SUGRTRNSPORT"/>
</dbReference>
<feature type="transmembrane region" description="Helical" evidence="8">
    <location>
        <begin position="177"/>
        <end position="198"/>
    </location>
</feature>
<evidence type="ECO:0000256" key="7">
    <source>
        <dbReference type="RuleBase" id="RU003346"/>
    </source>
</evidence>
<feature type="domain" description="Major facilitator superfamily (MFS) profile" evidence="9">
    <location>
        <begin position="14"/>
        <end position="472"/>
    </location>
</feature>
<comment type="similarity">
    <text evidence="2 7">Belongs to the major facilitator superfamily. Sugar transporter (TC 2.A.1.1) family.</text>
</comment>
<dbReference type="EMBL" id="FJOG01000016">
    <property type="protein sequence ID" value="CZR60733.1"/>
    <property type="molecule type" value="Genomic_DNA"/>
</dbReference>
<feature type="transmembrane region" description="Helical" evidence="8">
    <location>
        <begin position="349"/>
        <end position="372"/>
    </location>
</feature>
<keyword evidence="11" id="KW-1185">Reference proteome</keyword>
<sequence>MPIPTNGRWLNWACSVTIALGGLIYGIDTGIVSTTIAQKTFNLYMFGTTDKTKFTAFTGAMVSCYYAGQTIGSFGIGWMMDRLGRKWSLQICTFFTIVGSAVQTGSINIGMFLAGRVIAGIATGGLLTLVPPYIAELAPPETRARLVGMKGLLVAIGYLIANWIGYAGDYAVGDARWRIPLAMQIPMAILLMVLVVLLPESPRWRKSPYVSNSGSSTKRATVVSKDRYEEAQEVLNRLHGHRGDGFAGAEFAEISARFALEREQRQSRAVLREAFSRRYLRRTLLAIFILQMTKLSGSAIINNYQSLFYSGLGYKGRTVLLLAGVYGFMGVIGQIINLLFISDKWSRRLTVCLGSFTLAGFLALLTVMSALYGNGSNKDGAAAGIAFVFLFSLFYAVFFNSTVWVLVSEIFPQHIRAQGNSFAVFCTSITQIWLSQVTPLAFASLAWKFYFVFIALNCAGGLIYYFFLPETNQKTLEEIAEAFEGSSAKVLAEDTENGLDDGRDHKEQIARVVQVEETKSAGAR</sequence>
<feature type="transmembrane region" description="Helical" evidence="8">
    <location>
        <begin position="147"/>
        <end position="165"/>
    </location>
</feature>
<dbReference type="PROSITE" id="PS00217">
    <property type="entry name" value="SUGAR_TRANSPORT_2"/>
    <property type="match status" value="1"/>
</dbReference>
<protein>
    <submittedName>
        <fullName evidence="10">Related to sugar transport protein STP1</fullName>
    </submittedName>
</protein>
<evidence type="ECO:0000256" key="1">
    <source>
        <dbReference type="ARBA" id="ARBA00004141"/>
    </source>
</evidence>
<dbReference type="PANTHER" id="PTHR48022">
    <property type="entry name" value="PLASTIDIC GLUCOSE TRANSPORTER 4"/>
    <property type="match status" value="1"/>
</dbReference>
<keyword evidence="10" id="KW-0762">Sugar transport</keyword>
<feature type="transmembrane region" description="Helical" evidence="8">
    <location>
        <begin position="91"/>
        <end position="111"/>
    </location>
</feature>
<evidence type="ECO:0000256" key="4">
    <source>
        <dbReference type="ARBA" id="ARBA00022692"/>
    </source>
</evidence>
<dbReference type="GO" id="GO:0016020">
    <property type="term" value="C:membrane"/>
    <property type="evidence" value="ECO:0007669"/>
    <property type="project" value="UniProtKB-SubCell"/>
</dbReference>
<dbReference type="InterPro" id="IPR020846">
    <property type="entry name" value="MFS_dom"/>
</dbReference>
<evidence type="ECO:0000256" key="3">
    <source>
        <dbReference type="ARBA" id="ARBA00022448"/>
    </source>
</evidence>
<evidence type="ECO:0000256" key="6">
    <source>
        <dbReference type="ARBA" id="ARBA00023136"/>
    </source>
</evidence>
<feature type="transmembrane region" description="Helical" evidence="8">
    <location>
        <begin position="12"/>
        <end position="36"/>
    </location>
</feature>
<evidence type="ECO:0000256" key="8">
    <source>
        <dbReference type="SAM" id="Phobius"/>
    </source>
</evidence>
<evidence type="ECO:0000256" key="2">
    <source>
        <dbReference type="ARBA" id="ARBA00010992"/>
    </source>
</evidence>
<accession>A0A1L7X6U4</accession>
<organism evidence="10 11">
    <name type="scientific">Phialocephala subalpina</name>
    <dbReference type="NCBI Taxonomy" id="576137"/>
    <lineage>
        <taxon>Eukaryota</taxon>
        <taxon>Fungi</taxon>
        <taxon>Dikarya</taxon>
        <taxon>Ascomycota</taxon>
        <taxon>Pezizomycotina</taxon>
        <taxon>Leotiomycetes</taxon>
        <taxon>Helotiales</taxon>
        <taxon>Mollisiaceae</taxon>
        <taxon>Phialocephala</taxon>
        <taxon>Phialocephala fortinii species complex</taxon>
    </lineage>
</organism>
<feature type="transmembrane region" description="Helical" evidence="8">
    <location>
        <begin position="384"/>
        <end position="407"/>
    </location>
</feature>
<dbReference type="OrthoDB" id="6133115at2759"/>
<comment type="subcellular location">
    <subcellularLocation>
        <location evidence="1">Membrane</location>
        <topology evidence="1">Multi-pass membrane protein</topology>
    </subcellularLocation>
</comment>
<feature type="transmembrane region" description="Helical" evidence="8">
    <location>
        <begin position="117"/>
        <end position="135"/>
    </location>
</feature>
<dbReference type="Pfam" id="PF00083">
    <property type="entry name" value="Sugar_tr"/>
    <property type="match status" value="1"/>
</dbReference>
<dbReference type="PANTHER" id="PTHR48022:SF11">
    <property type="entry name" value="MONOSACCHARIDE TRANSPORTER (HXT8), PUTATIVE (AFU_ORTHOLOGUE AFUA_2G08120)-RELATED"/>
    <property type="match status" value="1"/>
</dbReference>
<evidence type="ECO:0000256" key="5">
    <source>
        <dbReference type="ARBA" id="ARBA00022989"/>
    </source>
</evidence>
<dbReference type="InterPro" id="IPR005829">
    <property type="entry name" value="Sugar_transporter_CS"/>
</dbReference>
<evidence type="ECO:0000313" key="11">
    <source>
        <dbReference type="Proteomes" id="UP000184330"/>
    </source>
</evidence>
<keyword evidence="5 8" id="KW-1133">Transmembrane helix</keyword>
<evidence type="ECO:0000259" key="9">
    <source>
        <dbReference type="PROSITE" id="PS50850"/>
    </source>
</evidence>
<proteinExistence type="inferred from homology"/>
<dbReference type="Gene3D" id="1.20.1250.20">
    <property type="entry name" value="MFS general substrate transporter like domains"/>
    <property type="match status" value="1"/>
</dbReference>
<feature type="transmembrane region" description="Helical" evidence="8">
    <location>
        <begin position="449"/>
        <end position="468"/>
    </location>
</feature>
<reference evidence="10 11" key="1">
    <citation type="submission" date="2016-03" db="EMBL/GenBank/DDBJ databases">
        <authorList>
            <person name="Ploux O."/>
        </authorList>
    </citation>
    <scope>NUCLEOTIDE SEQUENCE [LARGE SCALE GENOMIC DNA]</scope>
    <source>
        <strain evidence="10 11">UAMH 11012</strain>
    </source>
</reference>
<dbReference type="GO" id="GO:0005351">
    <property type="term" value="F:carbohydrate:proton symporter activity"/>
    <property type="evidence" value="ECO:0007669"/>
    <property type="project" value="TreeGrafter"/>
</dbReference>
<keyword evidence="4 8" id="KW-0812">Transmembrane</keyword>
<dbReference type="InterPro" id="IPR036259">
    <property type="entry name" value="MFS_trans_sf"/>
</dbReference>
<name>A0A1L7X6U4_9HELO</name>
<dbReference type="InterPro" id="IPR003663">
    <property type="entry name" value="Sugar/inositol_transpt"/>
</dbReference>
<dbReference type="PROSITE" id="PS00216">
    <property type="entry name" value="SUGAR_TRANSPORT_1"/>
    <property type="match status" value="1"/>
</dbReference>
<keyword evidence="6 8" id="KW-0472">Membrane</keyword>
<keyword evidence="3 7" id="KW-0813">Transport</keyword>
<dbReference type="InterPro" id="IPR050360">
    <property type="entry name" value="MFS_Sugar_Transporters"/>
</dbReference>
<dbReference type="Proteomes" id="UP000184330">
    <property type="component" value="Unassembled WGS sequence"/>
</dbReference>
<dbReference type="SUPFAM" id="SSF103473">
    <property type="entry name" value="MFS general substrate transporter"/>
    <property type="match status" value="1"/>
</dbReference>